<evidence type="ECO:0000256" key="1">
    <source>
        <dbReference type="SAM" id="SignalP"/>
    </source>
</evidence>
<dbReference type="Proteomes" id="UP000276215">
    <property type="component" value="Unassembled WGS sequence"/>
</dbReference>
<sequence>MMLLFGPRGRNFDIALLLLSKWATLSALSKRGIQSPLRELATHVFTPLSVSSLFSSKVSLGTGIFASRAIRS</sequence>
<keyword evidence="1" id="KW-0732">Signal</keyword>
<name>A0A3N4IT16_9PEZI</name>
<keyword evidence="3" id="KW-1185">Reference proteome</keyword>
<organism evidence="2 3">
    <name type="scientific">Choiromyces venosus 120613-1</name>
    <dbReference type="NCBI Taxonomy" id="1336337"/>
    <lineage>
        <taxon>Eukaryota</taxon>
        <taxon>Fungi</taxon>
        <taxon>Dikarya</taxon>
        <taxon>Ascomycota</taxon>
        <taxon>Pezizomycotina</taxon>
        <taxon>Pezizomycetes</taxon>
        <taxon>Pezizales</taxon>
        <taxon>Tuberaceae</taxon>
        <taxon>Choiromyces</taxon>
    </lineage>
</organism>
<dbReference type="EMBL" id="ML120589">
    <property type="protein sequence ID" value="RPA89323.1"/>
    <property type="molecule type" value="Genomic_DNA"/>
</dbReference>
<protein>
    <submittedName>
        <fullName evidence="2">Uncharacterized protein</fullName>
    </submittedName>
</protein>
<feature type="signal peptide" evidence="1">
    <location>
        <begin position="1"/>
        <end position="27"/>
    </location>
</feature>
<dbReference type="AlphaFoldDB" id="A0A3N4IT16"/>
<evidence type="ECO:0000313" key="3">
    <source>
        <dbReference type="Proteomes" id="UP000276215"/>
    </source>
</evidence>
<evidence type="ECO:0000313" key="2">
    <source>
        <dbReference type="EMBL" id="RPA89323.1"/>
    </source>
</evidence>
<proteinExistence type="predicted"/>
<feature type="chain" id="PRO_5018132238" evidence="1">
    <location>
        <begin position="28"/>
        <end position="72"/>
    </location>
</feature>
<gene>
    <name evidence="2" type="ORF">L873DRAFT_1823054</name>
</gene>
<accession>A0A3N4IT16</accession>
<reference evidence="2 3" key="1">
    <citation type="journal article" date="2018" name="Nat. Ecol. Evol.">
        <title>Pezizomycetes genomes reveal the molecular basis of ectomycorrhizal truffle lifestyle.</title>
        <authorList>
            <person name="Murat C."/>
            <person name="Payen T."/>
            <person name="Noel B."/>
            <person name="Kuo A."/>
            <person name="Morin E."/>
            <person name="Chen J."/>
            <person name="Kohler A."/>
            <person name="Krizsan K."/>
            <person name="Balestrini R."/>
            <person name="Da Silva C."/>
            <person name="Montanini B."/>
            <person name="Hainaut M."/>
            <person name="Levati E."/>
            <person name="Barry K.W."/>
            <person name="Belfiori B."/>
            <person name="Cichocki N."/>
            <person name="Clum A."/>
            <person name="Dockter R.B."/>
            <person name="Fauchery L."/>
            <person name="Guy J."/>
            <person name="Iotti M."/>
            <person name="Le Tacon F."/>
            <person name="Lindquist E.A."/>
            <person name="Lipzen A."/>
            <person name="Malagnac F."/>
            <person name="Mello A."/>
            <person name="Molinier V."/>
            <person name="Miyauchi S."/>
            <person name="Poulain J."/>
            <person name="Riccioni C."/>
            <person name="Rubini A."/>
            <person name="Sitrit Y."/>
            <person name="Splivallo R."/>
            <person name="Traeger S."/>
            <person name="Wang M."/>
            <person name="Zifcakova L."/>
            <person name="Wipf D."/>
            <person name="Zambonelli A."/>
            <person name="Paolocci F."/>
            <person name="Nowrousian M."/>
            <person name="Ottonello S."/>
            <person name="Baldrian P."/>
            <person name="Spatafora J.W."/>
            <person name="Henrissat B."/>
            <person name="Nagy L.G."/>
            <person name="Aury J.M."/>
            <person name="Wincker P."/>
            <person name="Grigoriev I.V."/>
            <person name="Bonfante P."/>
            <person name="Martin F.M."/>
        </authorList>
    </citation>
    <scope>NUCLEOTIDE SEQUENCE [LARGE SCALE GENOMIC DNA]</scope>
    <source>
        <strain evidence="2 3">120613-1</strain>
    </source>
</reference>